<keyword evidence="3" id="KW-1185">Reference proteome</keyword>
<feature type="region of interest" description="Disordered" evidence="1">
    <location>
        <begin position="300"/>
        <end position="321"/>
    </location>
</feature>
<dbReference type="Gene3D" id="3.60.10.10">
    <property type="entry name" value="Endonuclease/exonuclease/phosphatase"/>
    <property type="match status" value="1"/>
</dbReference>
<sequence>MDGFVSEVLGRRILQAVRRRLIFTSFYWRRVSERFLDITAKLDIGLGCWIQRVKALSSSDVQLLIQWRDSVIQYVDTILAARGEEASQYEQPVDDASDSGSDAQGSEPLSELDARAALREETSRLMHVLGCSNLGGDYYYDYVGIEWLHLGRWGQDHPSEDVGSPIWRIPDFNAMSLEILVLPFIAMKQTIIILSLHEPVDYCEQPVILAGDFNVNFSLPEAEPLLKFLDENFSLEMINGRHDPTTNGGTVIDTVFARDLPNIDIKHLIFYFSFHNPIVNIIDMNDPEKWSYPATTTWRTPNNESRGSSVKVAGVDGAGEDAEEVEVAVDAEVAEEEAVKVQ</sequence>
<protein>
    <recommendedName>
        <fullName evidence="4">Endonuclease/exonuclease/phosphatase domain-containing protein</fullName>
    </recommendedName>
</protein>
<dbReference type="Proteomes" id="UP001168990">
    <property type="component" value="Unassembled WGS sequence"/>
</dbReference>
<reference evidence="2" key="2">
    <citation type="submission" date="2023-03" db="EMBL/GenBank/DDBJ databases">
        <authorList>
            <person name="Inwood S.N."/>
            <person name="Skelly J.G."/>
            <person name="Guhlin J."/>
            <person name="Harrop T.W.R."/>
            <person name="Goldson S.G."/>
            <person name="Dearden P.K."/>
        </authorList>
    </citation>
    <scope>NUCLEOTIDE SEQUENCE</scope>
    <source>
        <strain evidence="2">Irish</strain>
        <tissue evidence="2">Whole body</tissue>
    </source>
</reference>
<comment type="caution">
    <text evidence="2">The sequence shown here is derived from an EMBL/GenBank/DDBJ whole genome shotgun (WGS) entry which is preliminary data.</text>
</comment>
<dbReference type="InterPro" id="IPR036691">
    <property type="entry name" value="Endo/exonu/phosph_ase_sf"/>
</dbReference>
<organism evidence="2 3">
    <name type="scientific">Microctonus aethiopoides</name>
    <dbReference type="NCBI Taxonomy" id="144406"/>
    <lineage>
        <taxon>Eukaryota</taxon>
        <taxon>Metazoa</taxon>
        <taxon>Ecdysozoa</taxon>
        <taxon>Arthropoda</taxon>
        <taxon>Hexapoda</taxon>
        <taxon>Insecta</taxon>
        <taxon>Pterygota</taxon>
        <taxon>Neoptera</taxon>
        <taxon>Endopterygota</taxon>
        <taxon>Hymenoptera</taxon>
        <taxon>Apocrita</taxon>
        <taxon>Ichneumonoidea</taxon>
        <taxon>Braconidae</taxon>
        <taxon>Euphorinae</taxon>
        <taxon>Microctonus</taxon>
    </lineage>
</organism>
<evidence type="ECO:0000313" key="2">
    <source>
        <dbReference type="EMBL" id="KAK0160208.1"/>
    </source>
</evidence>
<gene>
    <name evidence="2" type="ORF">PV328_007636</name>
</gene>
<dbReference type="AlphaFoldDB" id="A0AA39C9A6"/>
<evidence type="ECO:0000256" key="1">
    <source>
        <dbReference type="SAM" id="MobiDB-lite"/>
    </source>
</evidence>
<accession>A0AA39C9A6</accession>
<evidence type="ECO:0008006" key="4">
    <source>
        <dbReference type="Google" id="ProtNLM"/>
    </source>
</evidence>
<name>A0AA39C9A6_9HYME</name>
<evidence type="ECO:0000313" key="3">
    <source>
        <dbReference type="Proteomes" id="UP001168990"/>
    </source>
</evidence>
<proteinExistence type="predicted"/>
<dbReference type="EMBL" id="JAQQBS010001423">
    <property type="protein sequence ID" value="KAK0160208.1"/>
    <property type="molecule type" value="Genomic_DNA"/>
</dbReference>
<feature type="region of interest" description="Disordered" evidence="1">
    <location>
        <begin position="86"/>
        <end position="107"/>
    </location>
</feature>
<reference evidence="2" key="1">
    <citation type="journal article" date="2023" name="bioRxiv">
        <title>Scaffold-level genome assemblies of two parasitoid biocontrol wasps reveal the parthenogenesis mechanism and an associated novel virus.</title>
        <authorList>
            <person name="Inwood S."/>
            <person name="Skelly J."/>
            <person name="Guhlin J."/>
            <person name="Harrop T."/>
            <person name="Goldson S."/>
            <person name="Dearden P."/>
        </authorList>
    </citation>
    <scope>NUCLEOTIDE SEQUENCE</scope>
    <source>
        <strain evidence="2">Irish</strain>
        <tissue evidence="2">Whole body</tissue>
    </source>
</reference>
<dbReference type="SUPFAM" id="SSF56219">
    <property type="entry name" value="DNase I-like"/>
    <property type="match status" value="1"/>
</dbReference>